<keyword evidence="8" id="KW-1133">Transmembrane helix</keyword>
<dbReference type="InterPro" id="IPR000504">
    <property type="entry name" value="RRM_dom"/>
</dbReference>
<dbReference type="Gene3D" id="2.40.100.10">
    <property type="entry name" value="Cyclophilin-like"/>
    <property type="match status" value="1"/>
</dbReference>
<feature type="domain" description="PPIase cyclophilin-type" evidence="10">
    <location>
        <begin position="45"/>
        <end position="203"/>
    </location>
</feature>
<feature type="region of interest" description="Disordered" evidence="7">
    <location>
        <begin position="362"/>
        <end position="390"/>
    </location>
</feature>
<evidence type="ECO:0000256" key="8">
    <source>
        <dbReference type="SAM" id="Phobius"/>
    </source>
</evidence>
<dbReference type="PRINTS" id="PR00153">
    <property type="entry name" value="CSAPPISMRASE"/>
</dbReference>
<dbReference type="InterPro" id="IPR002130">
    <property type="entry name" value="Cyclophilin-type_PPIase_dom"/>
</dbReference>
<dbReference type="GO" id="GO:0005783">
    <property type="term" value="C:endoplasmic reticulum"/>
    <property type="evidence" value="ECO:0007669"/>
    <property type="project" value="TreeGrafter"/>
</dbReference>
<dbReference type="PROSITE" id="PS00170">
    <property type="entry name" value="CSA_PPIASE_1"/>
    <property type="match status" value="1"/>
</dbReference>
<dbReference type="SMART" id="SM00360">
    <property type="entry name" value="RRM"/>
    <property type="match status" value="1"/>
</dbReference>
<dbReference type="GO" id="GO:0006457">
    <property type="term" value="P:protein folding"/>
    <property type="evidence" value="ECO:0007669"/>
    <property type="project" value="InterPro"/>
</dbReference>
<evidence type="ECO:0000313" key="12">
    <source>
        <dbReference type="EMBL" id="QWW25837.1"/>
    </source>
</evidence>
<evidence type="ECO:0000256" key="4">
    <source>
        <dbReference type="ARBA" id="ARBA00023235"/>
    </source>
</evidence>
<gene>
    <name evidence="12" type="ORF">CA7LBN_004741</name>
</gene>
<dbReference type="GO" id="GO:0016018">
    <property type="term" value="F:cyclosporin A binding"/>
    <property type="evidence" value="ECO:0007669"/>
    <property type="project" value="TreeGrafter"/>
</dbReference>
<dbReference type="Gene3D" id="3.30.70.330">
    <property type="match status" value="1"/>
</dbReference>
<dbReference type="Pfam" id="PF00160">
    <property type="entry name" value="Pro_isomerase"/>
    <property type="match status" value="1"/>
</dbReference>
<evidence type="ECO:0000256" key="3">
    <source>
        <dbReference type="ARBA" id="ARBA00023110"/>
    </source>
</evidence>
<evidence type="ECO:0000256" key="2">
    <source>
        <dbReference type="ARBA" id="ARBA00013194"/>
    </source>
</evidence>
<evidence type="ECO:0000256" key="7">
    <source>
        <dbReference type="SAM" id="MobiDB-lite"/>
    </source>
</evidence>
<dbReference type="PANTHER" id="PTHR11071">
    <property type="entry name" value="PEPTIDYL-PROLYL CIS-TRANS ISOMERASE"/>
    <property type="match status" value="1"/>
</dbReference>
<evidence type="ECO:0000259" key="10">
    <source>
        <dbReference type="PROSITE" id="PS50072"/>
    </source>
</evidence>
<dbReference type="Pfam" id="PF00076">
    <property type="entry name" value="RRM_1"/>
    <property type="match status" value="1"/>
</dbReference>
<dbReference type="PANTHER" id="PTHR11071:SF561">
    <property type="entry name" value="PEPTIDYL-PROLYL CIS-TRANS ISOMERASE D-RELATED"/>
    <property type="match status" value="1"/>
</dbReference>
<dbReference type="GO" id="GO:0003723">
    <property type="term" value="F:RNA binding"/>
    <property type="evidence" value="ECO:0007669"/>
    <property type="project" value="UniProtKB-UniRule"/>
</dbReference>
<reference evidence="12" key="1">
    <citation type="submission" date="2021-06" db="EMBL/GenBank/DDBJ databases">
        <title>Candida auris outbreak in lebanese hospital.</title>
        <authorList>
            <person name="Finianos M."/>
        </authorList>
    </citation>
    <scope>NUCLEOTIDE SEQUENCE</scope>
    <source>
        <strain evidence="12">CA7LBN</strain>
    </source>
</reference>
<dbReference type="InterPro" id="IPR012677">
    <property type="entry name" value="Nucleotide-bd_a/b_plait_sf"/>
</dbReference>
<dbReference type="EC" id="5.2.1.8" evidence="2"/>
<name>A0A8F2W543_CANAR</name>
<proteinExistence type="predicted"/>
<evidence type="ECO:0000256" key="9">
    <source>
        <dbReference type="SAM" id="SignalP"/>
    </source>
</evidence>
<evidence type="ECO:0000256" key="6">
    <source>
        <dbReference type="PROSITE-ProRule" id="PRU00176"/>
    </source>
</evidence>
<dbReference type="Proteomes" id="UP000825438">
    <property type="component" value="Chromosome VII"/>
</dbReference>
<feature type="transmembrane region" description="Helical" evidence="8">
    <location>
        <begin position="250"/>
        <end position="267"/>
    </location>
</feature>
<evidence type="ECO:0000256" key="1">
    <source>
        <dbReference type="ARBA" id="ARBA00000971"/>
    </source>
</evidence>
<feature type="chain" id="PRO_5034346831" description="peptidylprolyl isomerase" evidence="9">
    <location>
        <begin position="20"/>
        <end position="390"/>
    </location>
</feature>
<keyword evidence="3" id="KW-0697">Rotamase</keyword>
<dbReference type="InterPro" id="IPR029000">
    <property type="entry name" value="Cyclophilin-like_dom_sf"/>
</dbReference>
<evidence type="ECO:0000256" key="5">
    <source>
        <dbReference type="ARBA" id="ARBA00049785"/>
    </source>
</evidence>
<keyword evidence="4" id="KW-0413">Isomerase</keyword>
<feature type="signal peptide" evidence="9">
    <location>
        <begin position="1"/>
        <end position="19"/>
    </location>
</feature>
<dbReference type="PROSITE" id="PS50102">
    <property type="entry name" value="RRM"/>
    <property type="match status" value="1"/>
</dbReference>
<dbReference type="PROSITE" id="PS50072">
    <property type="entry name" value="CSA_PPIASE_2"/>
    <property type="match status" value="1"/>
</dbReference>
<protein>
    <recommendedName>
        <fullName evidence="2">peptidylprolyl isomerase</fullName>
        <ecNumber evidence="2">5.2.1.8</ecNumber>
    </recommendedName>
    <alternativeName>
        <fullName evidence="5">Cyclophilin E</fullName>
    </alternativeName>
</protein>
<dbReference type="SUPFAM" id="SSF50891">
    <property type="entry name" value="Cyclophilin-like"/>
    <property type="match status" value="1"/>
</dbReference>
<dbReference type="InterPro" id="IPR020892">
    <property type="entry name" value="Cyclophilin-type_PPIase_CS"/>
</dbReference>
<dbReference type="EMBL" id="CP076755">
    <property type="protein sequence ID" value="QWW25837.1"/>
    <property type="molecule type" value="Genomic_DNA"/>
</dbReference>
<sequence>MRLLRQLLWSVLWLTSALAALIPPTFSASELRHLQGDPMATHKVTLAIAKNKMYYGGLTVALFGDVVPKTSENFAALANMSQGFGYDTTPFHRIIKDFMVQGGDFENKDGTGGRSIYGKHFPDENFELKHDKYGRVSMANSGKDRNGAQFFITTRDECSWLDGKHVVFGQLVDGFELLEEMNNCTTGVNDRPNDEYLIYKGETALIDYTQQKSLQELSKEEEIEQAALRGETTLFNDQVRVMEVEHEDSMGGYIFLMGFCLIVLVIMTSTKRKRFPIVLVKNLPYDASTASLYELFERYGPVNQIRVSDGTAPIGTCFVVYTNMDDATGAAKELNGINFQTRYLVSNLYRVDKEVAEAAISAERKEASEESMKENNVEDESSGKKLEDSN</sequence>
<keyword evidence="8" id="KW-0812">Transmembrane</keyword>
<comment type="catalytic activity">
    <reaction evidence="1">
        <text>[protein]-peptidylproline (omega=180) = [protein]-peptidylproline (omega=0)</text>
        <dbReference type="Rhea" id="RHEA:16237"/>
        <dbReference type="Rhea" id="RHEA-COMP:10747"/>
        <dbReference type="Rhea" id="RHEA-COMP:10748"/>
        <dbReference type="ChEBI" id="CHEBI:83833"/>
        <dbReference type="ChEBI" id="CHEBI:83834"/>
        <dbReference type="EC" id="5.2.1.8"/>
    </reaction>
</comment>
<feature type="domain" description="RRM" evidence="11">
    <location>
        <begin position="276"/>
        <end position="351"/>
    </location>
</feature>
<keyword evidence="8" id="KW-0472">Membrane</keyword>
<dbReference type="AlphaFoldDB" id="A0A8F2W543"/>
<evidence type="ECO:0000259" key="11">
    <source>
        <dbReference type="PROSITE" id="PS50102"/>
    </source>
</evidence>
<dbReference type="InterPro" id="IPR035979">
    <property type="entry name" value="RBD_domain_sf"/>
</dbReference>
<dbReference type="SUPFAM" id="SSF54928">
    <property type="entry name" value="RNA-binding domain, RBD"/>
    <property type="match status" value="1"/>
</dbReference>
<dbReference type="FunFam" id="2.40.100.10:FF:000025">
    <property type="entry name" value="Peptidyl-prolyl cis-trans isomerase CYP19-2"/>
    <property type="match status" value="1"/>
</dbReference>
<organism evidence="12">
    <name type="scientific">Candidozyma auris</name>
    <name type="common">Yeast</name>
    <name type="synonym">Candida auris</name>
    <dbReference type="NCBI Taxonomy" id="498019"/>
    <lineage>
        <taxon>Eukaryota</taxon>
        <taxon>Fungi</taxon>
        <taxon>Dikarya</taxon>
        <taxon>Ascomycota</taxon>
        <taxon>Saccharomycotina</taxon>
        <taxon>Pichiomycetes</taxon>
        <taxon>Metschnikowiaceae</taxon>
        <taxon>Candidozyma</taxon>
    </lineage>
</organism>
<keyword evidence="9" id="KW-0732">Signal</keyword>
<dbReference type="GO" id="GO:0003755">
    <property type="term" value="F:peptidyl-prolyl cis-trans isomerase activity"/>
    <property type="evidence" value="ECO:0007669"/>
    <property type="project" value="UniProtKB-KW"/>
</dbReference>
<keyword evidence="6" id="KW-0694">RNA-binding</keyword>
<dbReference type="GO" id="GO:0000324">
    <property type="term" value="C:fungal-type vacuole"/>
    <property type="evidence" value="ECO:0007669"/>
    <property type="project" value="TreeGrafter"/>
</dbReference>
<accession>A0A8F2W543</accession>